<evidence type="ECO:0000313" key="4">
    <source>
        <dbReference type="Proteomes" id="UP000178880"/>
    </source>
</evidence>
<gene>
    <name evidence="2" type="primary">rbfA</name>
    <name evidence="3" type="ORF">A2945_00140</name>
</gene>
<dbReference type="PANTHER" id="PTHR33515:SF1">
    <property type="entry name" value="RIBOSOME-BINDING FACTOR A, CHLOROPLASTIC-RELATED"/>
    <property type="match status" value="1"/>
</dbReference>
<dbReference type="Gene3D" id="3.30.300.20">
    <property type="match status" value="1"/>
</dbReference>
<dbReference type="EMBL" id="MHLA01000007">
    <property type="protein sequence ID" value="OGZ00094.1"/>
    <property type="molecule type" value="Genomic_DNA"/>
</dbReference>
<dbReference type="InterPro" id="IPR020053">
    <property type="entry name" value="Ribosome-bd_factorA_CS"/>
</dbReference>
<comment type="caution">
    <text evidence="3">The sequence shown here is derived from an EMBL/GenBank/DDBJ whole genome shotgun (WGS) entry which is preliminary data.</text>
</comment>
<keyword evidence="2" id="KW-0963">Cytoplasm</keyword>
<dbReference type="InterPro" id="IPR000238">
    <property type="entry name" value="RbfA"/>
</dbReference>
<dbReference type="GO" id="GO:0005829">
    <property type="term" value="C:cytosol"/>
    <property type="evidence" value="ECO:0007669"/>
    <property type="project" value="TreeGrafter"/>
</dbReference>
<evidence type="ECO:0000256" key="2">
    <source>
        <dbReference type="HAMAP-Rule" id="MF_00003"/>
    </source>
</evidence>
<dbReference type="InterPro" id="IPR023799">
    <property type="entry name" value="RbfA_dom_sf"/>
</dbReference>
<dbReference type="Proteomes" id="UP000178880">
    <property type="component" value="Unassembled WGS sequence"/>
</dbReference>
<name>A0A1G2CFC5_9BACT</name>
<sequence>MNHRAERVQSLIQEELSKIVVREIEFPEGALATITSVEVEKKLEWAKVLVSVIPSSVAAKVMQSLTKSAGELQYLLMKKINIKPMPRIRFELDRGPENAAAVEKLLIEDDNE</sequence>
<comment type="similarity">
    <text evidence="2">Belongs to the RbfA family.</text>
</comment>
<protein>
    <recommendedName>
        <fullName evidence="2">Ribosome-binding factor A</fullName>
    </recommendedName>
</protein>
<dbReference type="GO" id="GO:0043024">
    <property type="term" value="F:ribosomal small subunit binding"/>
    <property type="evidence" value="ECO:0007669"/>
    <property type="project" value="TreeGrafter"/>
</dbReference>
<comment type="subcellular location">
    <subcellularLocation>
        <location evidence="2">Cytoplasm</location>
    </subcellularLocation>
</comment>
<dbReference type="STRING" id="1798650.A2945_00140"/>
<dbReference type="AlphaFoldDB" id="A0A1G2CFC5"/>
<dbReference type="PROSITE" id="PS01319">
    <property type="entry name" value="RBFA"/>
    <property type="match status" value="1"/>
</dbReference>
<dbReference type="Pfam" id="PF02033">
    <property type="entry name" value="RBFA"/>
    <property type="match status" value="1"/>
</dbReference>
<comment type="function">
    <text evidence="2">One of several proteins that assist in the late maturation steps of the functional core of the 30S ribosomal subunit. Associates with free 30S ribosomal subunits (but not with 30S subunits that are part of 70S ribosomes or polysomes). Required for efficient processing of 16S rRNA. May interact with the 5'-terminal helix region of 16S rRNA.</text>
</comment>
<keyword evidence="1 2" id="KW-0690">Ribosome biogenesis</keyword>
<dbReference type="NCBIfam" id="TIGR00082">
    <property type="entry name" value="rbfA"/>
    <property type="match status" value="1"/>
</dbReference>
<dbReference type="PANTHER" id="PTHR33515">
    <property type="entry name" value="RIBOSOME-BINDING FACTOR A, CHLOROPLASTIC-RELATED"/>
    <property type="match status" value="1"/>
</dbReference>
<evidence type="ECO:0000256" key="1">
    <source>
        <dbReference type="ARBA" id="ARBA00022517"/>
    </source>
</evidence>
<dbReference type="SUPFAM" id="SSF89919">
    <property type="entry name" value="Ribosome-binding factor A, RbfA"/>
    <property type="match status" value="1"/>
</dbReference>
<accession>A0A1G2CFC5</accession>
<dbReference type="InterPro" id="IPR015946">
    <property type="entry name" value="KH_dom-like_a/b"/>
</dbReference>
<comment type="subunit">
    <text evidence="2">Monomer. Binds 30S ribosomal subunits, but not 50S ribosomal subunits or 70S ribosomes.</text>
</comment>
<evidence type="ECO:0000313" key="3">
    <source>
        <dbReference type="EMBL" id="OGZ00094.1"/>
    </source>
</evidence>
<dbReference type="HAMAP" id="MF_00003">
    <property type="entry name" value="RbfA"/>
    <property type="match status" value="1"/>
</dbReference>
<dbReference type="GO" id="GO:0030490">
    <property type="term" value="P:maturation of SSU-rRNA"/>
    <property type="evidence" value="ECO:0007669"/>
    <property type="project" value="UniProtKB-UniRule"/>
</dbReference>
<organism evidence="3 4">
    <name type="scientific">Candidatus Liptonbacteria bacterium RIFCSPLOWO2_01_FULL_52_25</name>
    <dbReference type="NCBI Taxonomy" id="1798650"/>
    <lineage>
        <taxon>Bacteria</taxon>
        <taxon>Candidatus Liptoniibacteriota</taxon>
    </lineage>
</organism>
<proteinExistence type="inferred from homology"/>
<reference evidence="3 4" key="1">
    <citation type="journal article" date="2016" name="Nat. Commun.">
        <title>Thousands of microbial genomes shed light on interconnected biogeochemical processes in an aquifer system.</title>
        <authorList>
            <person name="Anantharaman K."/>
            <person name="Brown C.T."/>
            <person name="Hug L.A."/>
            <person name="Sharon I."/>
            <person name="Castelle C.J."/>
            <person name="Probst A.J."/>
            <person name="Thomas B.C."/>
            <person name="Singh A."/>
            <person name="Wilkins M.J."/>
            <person name="Karaoz U."/>
            <person name="Brodie E.L."/>
            <person name="Williams K.H."/>
            <person name="Hubbard S.S."/>
            <person name="Banfield J.F."/>
        </authorList>
    </citation>
    <scope>NUCLEOTIDE SEQUENCE [LARGE SCALE GENOMIC DNA]</scope>
</reference>